<dbReference type="EMBL" id="PKPP01007072">
    <property type="protein sequence ID" value="PWA54448.1"/>
    <property type="molecule type" value="Genomic_DNA"/>
</dbReference>
<name>A0A2U1LZL0_ARTAN</name>
<accession>A0A2U1LZL0</accession>
<gene>
    <name evidence="1" type="ORF">CTI12_AA435080</name>
</gene>
<proteinExistence type="predicted"/>
<sequence>MLPLFLQLLADAEKRVPTTLPCLKSLDLHDIDFSSDIMVSCAIELICGSPNLETLYIRATHDYEVLPPALSSSDVDFSKMGQLQLQSVMLVRISGLKNEECLIKSLLSGSPLLEKMEILAHLFQHVGVDNGKLMFATKLLELHRASPESSGLSYMPLKEKTDFEVIPLPVCDARPKKINPRFELFCMNVHVSHSSFKEGDLFGIVSVIDTDGVLSDKRLPLDENENGHVSYFYRDWYETIGIVNNAFVFFGNPSPRYSAPFGASVLEIYARLYATTVEKDKCFLICMDTFPIDLLTFWGNRRDYKRATLIFEGENGSIDFDYIMLRDAIDTAMELSFDSPDDPLLEASVVGHIFAYYDGVLDNLDDFKQHCYKAILFQAKAGSIVKVGPVPLEKSVLAVPANGILVIEALFLDAKTREIILDMKSKLHPKPNGSSKCLMPWKNCFFNLTVEWSQDENENGHVSYFYRDWYEAIGIVNNAFVFFGNPSPRYSAPFGASVLEIYARLYATTVEKDKCFLICMDTFPIDLLTFWGNRRDYKRATLIFEGENGSIDFDYIMLRDAIDTAMELSFDSPDDPLLEASVVGHIFAYYDGVLDNLDDFKQHCYKAILFQAKAGSIVKVGPVPLDKSVLAVPANGILVIEALFLDAKTREIILDMKSKLHPKPNGSSKCLMSWKNCIFNLTVEWSQGPKSSYT</sequence>
<keyword evidence="2" id="KW-1185">Reference proteome</keyword>
<reference evidence="1 2" key="1">
    <citation type="journal article" date="2018" name="Mol. Plant">
        <title>The genome of Artemisia annua provides insight into the evolution of Asteraceae family and artemisinin biosynthesis.</title>
        <authorList>
            <person name="Shen Q."/>
            <person name="Zhang L."/>
            <person name="Liao Z."/>
            <person name="Wang S."/>
            <person name="Yan T."/>
            <person name="Shi P."/>
            <person name="Liu M."/>
            <person name="Fu X."/>
            <person name="Pan Q."/>
            <person name="Wang Y."/>
            <person name="Lv Z."/>
            <person name="Lu X."/>
            <person name="Zhang F."/>
            <person name="Jiang W."/>
            <person name="Ma Y."/>
            <person name="Chen M."/>
            <person name="Hao X."/>
            <person name="Li L."/>
            <person name="Tang Y."/>
            <person name="Lv G."/>
            <person name="Zhou Y."/>
            <person name="Sun X."/>
            <person name="Brodelius P.E."/>
            <person name="Rose J.K.C."/>
            <person name="Tang K."/>
        </authorList>
    </citation>
    <scope>NUCLEOTIDE SEQUENCE [LARGE SCALE GENOMIC DNA]</scope>
    <source>
        <strain evidence="2">cv. Huhao1</strain>
        <tissue evidence="1">Leaf</tissue>
    </source>
</reference>
<protein>
    <submittedName>
        <fullName evidence="1">FBD domain, Leucine-rich repeat domain, L domain-like protein</fullName>
    </submittedName>
</protein>
<dbReference type="AlphaFoldDB" id="A0A2U1LZL0"/>
<dbReference type="OrthoDB" id="1602268at2759"/>
<evidence type="ECO:0000313" key="1">
    <source>
        <dbReference type="EMBL" id="PWA54448.1"/>
    </source>
</evidence>
<comment type="caution">
    <text evidence="1">The sequence shown here is derived from an EMBL/GenBank/DDBJ whole genome shotgun (WGS) entry which is preliminary data.</text>
</comment>
<dbReference type="Proteomes" id="UP000245207">
    <property type="component" value="Unassembled WGS sequence"/>
</dbReference>
<evidence type="ECO:0000313" key="2">
    <source>
        <dbReference type="Proteomes" id="UP000245207"/>
    </source>
</evidence>
<organism evidence="1 2">
    <name type="scientific">Artemisia annua</name>
    <name type="common">Sweet wormwood</name>
    <dbReference type="NCBI Taxonomy" id="35608"/>
    <lineage>
        <taxon>Eukaryota</taxon>
        <taxon>Viridiplantae</taxon>
        <taxon>Streptophyta</taxon>
        <taxon>Embryophyta</taxon>
        <taxon>Tracheophyta</taxon>
        <taxon>Spermatophyta</taxon>
        <taxon>Magnoliopsida</taxon>
        <taxon>eudicotyledons</taxon>
        <taxon>Gunneridae</taxon>
        <taxon>Pentapetalae</taxon>
        <taxon>asterids</taxon>
        <taxon>campanulids</taxon>
        <taxon>Asterales</taxon>
        <taxon>Asteraceae</taxon>
        <taxon>Asteroideae</taxon>
        <taxon>Anthemideae</taxon>
        <taxon>Artemisiinae</taxon>
        <taxon>Artemisia</taxon>
    </lineage>
</organism>